<feature type="signal peptide" evidence="1">
    <location>
        <begin position="1"/>
        <end position="33"/>
    </location>
</feature>
<evidence type="ECO:0000313" key="2">
    <source>
        <dbReference type="EMBL" id="OBA91951.1"/>
    </source>
</evidence>
<gene>
    <name evidence="2" type="ORF">A5642_09620</name>
</gene>
<comment type="caution">
    <text evidence="2">The sequence shown here is derived from an EMBL/GenBank/DDBJ whole genome shotgun (WGS) entry which is preliminary data.</text>
</comment>
<dbReference type="RefSeq" id="WP_064857414.1">
    <property type="nucleotide sequence ID" value="NZ_LZSF01000020.1"/>
</dbReference>
<dbReference type="OrthoDB" id="4734371at2"/>
<dbReference type="Proteomes" id="UP000093962">
    <property type="component" value="Unassembled WGS sequence"/>
</dbReference>
<evidence type="ECO:0000313" key="3">
    <source>
        <dbReference type="Proteomes" id="UP000093962"/>
    </source>
</evidence>
<organism evidence="2 3">
    <name type="scientific">Mycolicibacterium mucogenicum</name>
    <name type="common">Mycobacterium mucogenicum</name>
    <dbReference type="NCBI Taxonomy" id="56689"/>
    <lineage>
        <taxon>Bacteria</taxon>
        <taxon>Bacillati</taxon>
        <taxon>Actinomycetota</taxon>
        <taxon>Actinomycetes</taxon>
        <taxon>Mycobacteriales</taxon>
        <taxon>Mycobacteriaceae</taxon>
        <taxon>Mycolicibacterium</taxon>
    </lineage>
</organism>
<feature type="chain" id="PRO_5008295575" description="Secreted protein" evidence="1">
    <location>
        <begin position="34"/>
        <end position="121"/>
    </location>
</feature>
<dbReference type="AlphaFoldDB" id="A0A1A0N3R1"/>
<sequence>MNRKKSVTAALGAAAAALAAPAVLFLGTGTAQAASSLDTASDAAGVTVHITSTGSEGLCFYSAEPWFGWQTVKPLPVYKVPFQLQANQSHNLWFPGIQTGTTWKAKVECPVGGTDFFNPVY</sequence>
<dbReference type="EMBL" id="LZSF01000020">
    <property type="protein sequence ID" value="OBA91951.1"/>
    <property type="molecule type" value="Genomic_DNA"/>
</dbReference>
<proteinExistence type="predicted"/>
<evidence type="ECO:0000256" key="1">
    <source>
        <dbReference type="SAM" id="SignalP"/>
    </source>
</evidence>
<reference evidence="2 3" key="1">
    <citation type="submission" date="2016-06" db="EMBL/GenBank/DDBJ databases">
        <authorList>
            <person name="Kjaerup R.B."/>
            <person name="Dalgaard T.S."/>
            <person name="Juul-Madsen H.R."/>
        </authorList>
    </citation>
    <scope>NUCLEOTIDE SEQUENCE [LARGE SCALE GENOMIC DNA]</scope>
    <source>
        <strain evidence="2 3">1199456.5</strain>
    </source>
</reference>
<name>A0A1A0N3R1_MYCMU</name>
<evidence type="ECO:0008006" key="4">
    <source>
        <dbReference type="Google" id="ProtNLM"/>
    </source>
</evidence>
<accession>A0A1A0N3R1</accession>
<keyword evidence="1" id="KW-0732">Signal</keyword>
<protein>
    <recommendedName>
        <fullName evidence="4">Secreted protein</fullName>
    </recommendedName>
</protein>